<gene>
    <name evidence="2" type="ORF">GALL_392850</name>
</gene>
<accession>A0A1J5Q5L3</accession>
<feature type="compositionally biased region" description="Basic and acidic residues" evidence="1">
    <location>
        <begin position="157"/>
        <end position="169"/>
    </location>
</feature>
<evidence type="ECO:0000256" key="1">
    <source>
        <dbReference type="SAM" id="MobiDB-lite"/>
    </source>
</evidence>
<protein>
    <submittedName>
        <fullName evidence="2">Uncharacterized protein</fullName>
    </submittedName>
</protein>
<feature type="compositionally biased region" description="Basic and acidic residues" evidence="1">
    <location>
        <begin position="213"/>
        <end position="259"/>
    </location>
</feature>
<dbReference type="EMBL" id="MLJW01001295">
    <property type="protein sequence ID" value="OIQ78993.1"/>
    <property type="molecule type" value="Genomic_DNA"/>
</dbReference>
<feature type="region of interest" description="Disordered" evidence="1">
    <location>
        <begin position="213"/>
        <end position="319"/>
    </location>
</feature>
<reference evidence="2" key="1">
    <citation type="submission" date="2016-10" db="EMBL/GenBank/DDBJ databases">
        <title>Sequence of Gallionella enrichment culture.</title>
        <authorList>
            <person name="Poehlein A."/>
            <person name="Muehling M."/>
            <person name="Daniel R."/>
        </authorList>
    </citation>
    <scope>NUCLEOTIDE SEQUENCE</scope>
</reference>
<evidence type="ECO:0000313" key="2">
    <source>
        <dbReference type="EMBL" id="OIQ78993.1"/>
    </source>
</evidence>
<organism evidence="2">
    <name type="scientific">mine drainage metagenome</name>
    <dbReference type="NCBI Taxonomy" id="410659"/>
    <lineage>
        <taxon>unclassified sequences</taxon>
        <taxon>metagenomes</taxon>
        <taxon>ecological metagenomes</taxon>
    </lineage>
</organism>
<dbReference type="AlphaFoldDB" id="A0A1J5Q5L3"/>
<feature type="compositionally biased region" description="Low complexity" evidence="1">
    <location>
        <begin position="261"/>
        <end position="274"/>
    </location>
</feature>
<proteinExistence type="predicted"/>
<name>A0A1J5Q5L3_9ZZZZ</name>
<comment type="caution">
    <text evidence="2">The sequence shown here is derived from an EMBL/GenBank/DDBJ whole genome shotgun (WGS) entry which is preliminary data.</text>
</comment>
<feature type="compositionally biased region" description="Basic and acidic residues" evidence="1">
    <location>
        <begin position="275"/>
        <end position="319"/>
    </location>
</feature>
<feature type="region of interest" description="Disordered" evidence="1">
    <location>
        <begin position="135"/>
        <end position="175"/>
    </location>
</feature>
<sequence length="353" mass="38107">MAAQGCARLHRHIAGKIRIGMLLITDHQLAARDLRGARKSTGLGLCGVKHPRPTIHAQIATTLDRAIERASGAGKMQAVAAQIDRTAAADSSHDGVGIGVADIEDAGISDLGMFKTALVMQGQRRADAEVLRQAVRRPRAQAQPRRLLGGAEETADDESRQRQQADRMAEPGLVKRARAAAVGDLHRRTEHERAQHQAERQGAVGALQLGVRAEQRHAQHHRDRDGDELGPDADRVAARDPDPPPGREAERGRRQHDAVADAEQPQQPLAPADQPGHRGERGQRDQRQRDAADERAGAPLTGRRDPARTGPDDTRHAHSDFQVCCSCPHSCAERDGTCSIGSCARDQPTIDSG</sequence>